<organism evidence="1 2">
    <name type="scientific">Desulfomicrobium macestii</name>
    <dbReference type="NCBI Taxonomy" id="90731"/>
    <lineage>
        <taxon>Bacteria</taxon>
        <taxon>Pseudomonadati</taxon>
        <taxon>Thermodesulfobacteriota</taxon>
        <taxon>Desulfovibrionia</taxon>
        <taxon>Desulfovibrionales</taxon>
        <taxon>Desulfomicrobiaceae</taxon>
        <taxon>Desulfomicrobium</taxon>
    </lineage>
</organism>
<accession>A0ABR9H2B0</accession>
<gene>
    <name evidence="1" type="ORF">H4684_001480</name>
</gene>
<sequence length="446" mass="51490">MANCGQLTWRARAIQSLNRPHDNIELWNFAKGWIHRFRETDENNVSEKLIYLWVTVNAWASKSVPDLSRNHEDAYLVHCMAKDKNLSDRFGSLYKVDAKFCELVNSFLEMAPIFQSLWLYNNGIEPWNLTEDRYKFIKKVAERDPYIVSTRNGQENRFPAFSPACALDHIQSDENIPADWPHLISMIYQVRCNLFHGGKNYNRDSDRTFIELAYKILWDVWKYELPQTLLPKKLPWSRILIRSGFLANSKGKLHISFQNEKKENIRFLKKIVELGRFGELVDDTFTPSNNEVEEDHWLSAVESCHGGAEGGAPDELPIMDTYMAGLVRWLNCLGIDTSYSCDGHGRNCARLECRDPNSASIAACILNLPGQQFEQRGRAIFQLPIAPSRTDSTIAAKNLLDIAEWLHANQNQLYSSVRLLKSVRPLRLSLSNFNRPTRRTPNQRIR</sequence>
<dbReference type="Proteomes" id="UP000639010">
    <property type="component" value="Unassembled WGS sequence"/>
</dbReference>
<keyword evidence="2" id="KW-1185">Reference proteome</keyword>
<dbReference type="EMBL" id="JADBGG010000009">
    <property type="protein sequence ID" value="MBE1424841.1"/>
    <property type="molecule type" value="Genomic_DNA"/>
</dbReference>
<dbReference type="RefSeq" id="WP_192623306.1">
    <property type="nucleotide sequence ID" value="NZ_JADBGG010000009.1"/>
</dbReference>
<name>A0ABR9H2B0_9BACT</name>
<evidence type="ECO:0000313" key="2">
    <source>
        <dbReference type="Proteomes" id="UP000639010"/>
    </source>
</evidence>
<comment type="caution">
    <text evidence="1">The sequence shown here is derived from an EMBL/GenBank/DDBJ whole genome shotgun (WGS) entry which is preliminary data.</text>
</comment>
<evidence type="ECO:0008006" key="3">
    <source>
        <dbReference type="Google" id="ProtNLM"/>
    </source>
</evidence>
<evidence type="ECO:0000313" key="1">
    <source>
        <dbReference type="EMBL" id="MBE1424841.1"/>
    </source>
</evidence>
<protein>
    <recommendedName>
        <fullName evidence="3">Apea-like HEPN domain-containing protein</fullName>
    </recommendedName>
</protein>
<proteinExistence type="predicted"/>
<reference evidence="1 2" key="1">
    <citation type="submission" date="2020-10" db="EMBL/GenBank/DDBJ databases">
        <title>Genomic Encyclopedia of Type Strains, Phase IV (KMG-IV): sequencing the most valuable type-strain genomes for metagenomic binning, comparative biology and taxonomic classification.</title>
        <authorList>
            <person name="Goeker M."/>
        </authorList>
    </citation>
    <scope>NUCLEOTIDE SEQUENCE [LARGE SCALE GENOMIC DNA]</scope>
    <source>
        <strain evidence="1 2">DSM 4194</strain>
    </source>
</reference>